<evidence type="ECO:0000313" key="11">
    <source>
        <dbReference type="Ensembl" id="ENSHHUP00000068178.1"/>
    </source>
</evidence>
<keyword evidence="5" id="KW-0479">Metal-binding</keyword>
<comment type="pathway">
    <text evidence="2">Carbohydrate degradation; glycolysis; D-glyceraldehyde 3-phosphate and glycerone phosphate from D-glucose: step 3/4.</text>
</comment>
<dbReference type="PANTHER" id="PTHR13697">
    <property type="entry name" value="PHOSPHOFRUCTOKINASE"/>
    <property type="match status" value="1"/>
</dbReference>
<evidence type="ECO:0000256" key="9">
    <source>
        <dbReference type="ARBA" id="ARBA00048070"/>
    </source>
</evidence>
<dbReference type="PRINTS" id="PR00476">
    <property type="entry name" value="PHFRCTKINASE"/>
</dbReference>
<organism evidence="11 12">
    <name type="scientific">Hucho hucho</name>
    <name type="common">huchen</name>
    <dbReference type="NCBI Taxonomy" id="62062"/>
    <lineage>
        <taxon>Eukaryota</taxon>
        <taxon>Metazoa</taxon>
        <taxon>Chordata</taxon>
        <taxon>Craniata</taxon>
        <taxon>Vertebrata</taxon>
        <taxon>Euteleostomi</taxon>
        <taxon>Actinopterygii</taxon>
        <taxon>Neopterygii</taxon>
        <taxon>Teleostei</taxon>
        <taxon>Protacanthopterygii</taxon>
        <taxon>Salmoniformes</taxon>
        <taxon>Salmonidae</taxon>
        <taxon>Salmoninae</taxon>
        <taxon>Hucho</taxon>
    </lineage>
</organism>
<dbReference type="GO" id="GO:0005524">
    <property type="term" value="F:ATP binding"/>
    <property type="evidence" value="ECO:0007669"/>
    <property type="project" value="TreeGrafter"/>
</dbReference>
<dbReference type="Proteomes" id="UP000314982">
    <property type="component" value="Unassembled WGS sequence"/>
</dbReference>
<sequence>DGRLAAAFNLVKRGITNLCVCGGDGSLTGANIFRSEWSGLLAELVQKGRITDTLAKQHNHLNIVGLVGSIDNDFCGTDMTIGADSALHRIMEIRDLHSSSDSYLGQPHGSF</sequence>
<keyword evidence="8" id="KW-0324">Glycolysis</keyword>
<dbReference type="InterPro" id="IPR022953">
    <property type="entry name" value="ATP_PFK"/>
</dbReference>
<feature type="domain" description="Phosphofructokinase" evidence="10">
    <location>
        <begin position="3"/>
        <end position="100"/>
    </location>
</feature>
<dbReference type="GeneTree" id="ENSGT00940000159292"/>
<dbReference type="AlphaFoldDB" id="A0A4W5Q178"/>
<evidence type="ECO:0000256" key="8">
    <source>
        <dbReference type="ARBA" id="ARBA00023152"/>
    </source>
</evidence>
<reference evidence="11" key="2">
    <citation type="submission" date="2025-08" db="UniProtKB">
        <authorList>
            <consortium name="Ensembl"/>
        </authorList>
    </citation>
    <scope>IDENTIFICATION</scope>
</reference>
<dbReference type="PANTHER" id="PTHR13697:SF14">
    <property type="entry name" value="ATP-DEPENDENT 6-PHOSPHOFRUCTOKINASE, LIVER TYPE"/>
    <property type="match status" value="1"/>
</dbReference>
<evidence type="ECO:0000256" key="4">
    <source>
        <dbReference type="ARBA" id="ARBA00022679"/>
    </source>
</evidence>
<dbReference type="GO" id="GO:0003872">
    <property type="term" value="F:6-phosphofructokinase activity"/>
    <property type="evidence" value="ECO:0007669"/>
    <property type="project" value="UniProtKB-EC"/>
</dbReference>
<protein>
    <recommendedName>
        <fullName evidence="10">Phosphofructokinase domain-containing protein</fullName>
    </recommendedName>
</protein>
<dbReference type="GO" id="GO:0046872">
    <property type="term" value="F:metal ion binding"/>
    <property type="evidence" value="ECO:0007669"/>
    <property type="project" value="UniProtKB-KW"/>
</dbReference>
<evidence type="ECO:0000313" key="12">
    <source>
        <dbReference type="Proteomes" id="UP000314982"/>
    </source>
</evidence>
<dbReference type="UniPathway" id="UPA00109">
    <property type="reaction ID" value="UER00182"/>
</dbReference>
<dbReference type="GO" id="GO:0042802">
    <property type="term" value="F:identical protein binding"/>
    <property type="evidence" value="ECO:0007669"/>
    <property type="project" value="TreeGrafter"/>
</dbReference>
<dbReference type="GO" id="GO:0030388">
    <property type="term" value="P:fructose 1,6-bisphosphate metabolic process"/>
    <property type="evidence" value="ECO:0007669"/>
    <property type="project" value="TreeGrafter"/>
</dbReference>
<keyword evidence="12" id="KW-1185">Reference proteome</keyword>
<evidence type="ECO:0000256" key="1">
    <source>
        <dbReference type="ARBA" id="ARBA00001946"/>
    </source>
</evidence>
<evidence type="ECO:0000256" key="7">
    <source>
        <dbReference type="ARBA" id="ARBA00022842"/>
    </source>
</evidence>
<dbReference type="GO" id="GO:0061621">
    <property type="term" value="P:canonical glycolysis"/>
    <property type="evidence" value="ECO:0007669"/>
    <property type="project" value="TreeGrafter"/>
</dbReference>
<dbReference type="GO" id="GO:0070095">
    <property type="term" value="F:fructose-6-phosphate binding"/>
    <property type="evidence" value="ECO:0007669"/>
    <property type="project" value="TreeGrafter"/>
</dbReference>
<proteinExistence type="predicted"/>
<evidence type="ECO:0000259" key="10">
    <source>
        <dbReference type="Pfam" id="PF00365"/>
    </source>
</evidence>
<dbReference type="SUPFAM" id="SSF53784">
    <property type="entry name" value="Phosphofructokinase"/>
    <property type="match status" value="1"/>
</dbReference>
<dbReference type="Ensembl" id="ENSHHUT00000070464.1">
    <property type="protein sequence ID" value="ENSHHUP00000068178.1"/>
    <property type="gene ID" value="ENSHHUG00000040195.1"/>
</dbReference>
<dbReference type="GO" id="GO:0048029">
    <property type="term" value="F:monosaccharide binding"/>
    <property type="evidence" value="ECO:0007669"/>
    <property type="project" value="TreeGrafter"/>
</dbReference>
<dbReference type="InterPro" id="IPR000023">
    <property type="entry name" value="Phosphofructokinase_dom"/>
</dbReference>
<evidence type="ECO:0000256" key="3">
    <source>
        <dbReference type="ARBA" id="ARBA00022490"/>
    </source>
</evidence>
<keyword evidence="7" id="KW-0460">Magnesium</keyword>
<keyword evidence="3" id="KW-0963">Cytoplasm</keyword>
<evidence type="ECO:0000256" key="5">
    <source>
        <dbReference type="ARBA" id="ARBA00022723"/>
    </source>
</evidence>
<comment type="cofactor">
    <cofactor evidence="1">
        <name>Mg(2+)</name>
        <dbReference type="ChEBI" id="CHEBI:18420"/>
    </cofactor>
</comment>
<name>A0A4W5Q178_9TELE</name>
<reference evidence="12" key="1">
    <citation type="submission" date="2018-06" db="EMBL/GenBank/DDBJ databases">
        <title>Genome assembly of Danube salmon.</title>
        <authorList>
            <person name="Macqueen D.J."/>
            <person name="Gundappa M.K."/>
        </authorList>
    </citation>
    <scope>NUCLEOTIDE SEQUENCE [LARGE SCALE GENOMIC DNA]</scope>
</reference>
<dbReference type="GO" id="GO:0006002">
    <property type="term" value="P:fructose 6-phosphate metabolic process"/>
    <property type="evidence" value="ECO:0007669"/>
    <property type="project" value="InterPro"/>
</dbReference>
<keyword evidence="6" id="KW-0418">Kinase</keyword>
<dbReference type="GO" id="GO:0016208">
    <property type="term" value="F:AMP binding"/>
    <property type="evidence" value="ECO:0007669"/>
    <property type="project" value="TreeGrafter"/>
</dbReference>
<dbReference type="Gene3D" id="3.40.50.450">
    <property type="match status" value="1"/>
</dbReference>
<dbReference type="GO" id="GO:0005945">
    <property type="term" value="C:6-phosphofructokinase complex"/>
    <property type="evidence" value="ECO:0007669"/>
    <property type="project" value="TreeGrafter"/>
</dbReference>
<dbReference type="GO" id="GO:0016020">
    <property type="term" value="C:membrane"/>
    <property type="evidence" value="ECO:0007669"/>
    <property type="project" value="TreeGrafter"/>
</dbReference>
<comment type="catalytic activity">
    <reaction evidence="9">
        <text>beta-D-fructose 6-phosphate + ATP = beta-D-fructose 1,6-bisphosphate + ADP + H(+)</text>
        <dbReference type="Rhea" id="RHEA:16109"/>
        <dbReference type="ChEBI" id="CHEBI:15378"/>
        <dbReference type="ChEBI" id="CHEBI:30616"/>
        <dbReference type="ChEBI" id="CHEBI:32966"/>
        <dbReference type="ChEBI" id="CHEBI:57634"/>
        <dbReference type="ChEBI" id="CHEBI:456216"/>
        <dbReference type="EC" id="2.7.1.11"/>
    </reaction>
</comment>
<dbReference type="Gene3D" id="3.40.50.460">
    <property type="entry name" value="Phosphofructokinase domain"/>
    <property type="match status" value="1"/>
</dbReference>
<dbReference type="InterPro" id="IPR035966">
    <property type="entry name" value="PKF_sf"/>
</dbReference>
<evidence type="ECO:0000256" key="6">
    <source>
        <dbReference type="ARBA" id="ARBA00022777"/>
    </source>
</evidence>
<evidence type="ECO:0000256" key="2">
    <source>
        <dbReference type="ARBA" id="ARBA00004679"/>
    </source>
</evidence>
<reference evidence="11" key="3">
    <citation type="submission" date="2025-09" db="UniProtKB">
        <authorList>
            <consortium name="Ensembl"/>
        </authorList>
    </citation>
    <scope>IDENTIFICATION</scope>
</reference>
<accession>A0A4W5Q178</accession>
<dbReference type="Pfam" id="PF00365">
    <property type="entry name" value="PFK"/>
    <property type="match status" value="1"/>
</dbReference>
<keyword evidence="4" id="KW-0808">Transferase</keyword>